<organism evidence="1">
    <name type="scientific">Trichodesmium erythraeum (strain IMS101)</name>
    <dbReference type="NCBI Taxonomy" id="203124"/>
    <lineage>
        <taxon>Bacteria</taxon>
        <taxon>Bacillati</taxon>
        <taxon>Cyanobacteriota</taxon>
        <taxon>Cyanophyceae</taxon>
        <taxon>Oscillatoriophycideae</taxon>
        <taxon>Oscillatoriales</taxon>
        <taxon>Microcoleaceae</taxon>
        <taxon>Trichodesmium</taxon>
    </lineage>
</organism>
<dbReference type="AlphaFoldDB" id="Q118B6"/>
<dbReference type="EMBL" id="CP000393">
    <property type="protein sequence ID" value="ABG50158.1"/>
    <property type="molecule type" value="Genomic_DNA"/>
</dbReference>
<proteinExistence type="predicted"/>
<name>Q118B6_TRIEI</name>
<reference evidence="1" key="1">
    <citation type="submission" date="2006-06" db="EMBL/GenBank/DDBJ databases">
        <title>Complete sequence of Trichodesmium erythraeum IMS101.</title>
        <authorList>
            <consortium name="US DOE Joint Genome Institute"/>
            <person name="Copeland A."/>
            <person name="Lucas S."/>
            <person name="Lapidus A."/>
            <person name="Barry K."/>
            <person name="Detter J.C."/>
            <person name="Glavina del Rio T."/>
            <person name="Hammon N."/>
            <person name="Israni S."/>
            <person name="Dalin E."/>
            <person name="Tice H."/>
            <person name="Pitluck S."/>
            <person name="Kiss H."/>
            <person name="Munk A.C."/>
            <person name="Brettin T."/>
            <person name="Bruce D."/>
            <person name="Han C."/>
            <person name="Tapia R."/>
            <person name="Gilna P."/>
            <person name="Schmutz J."/>
            <person name="Larimer F."/>
            <person name="Land M."/>
            <person name="Hauser L."/>
            <person name="Kyrpides N."/>
            <person name="Kim E."/>
            <person name="Richardson P."/>
        </authorList>
    </citation>
    <scope>NUCLEOTIDE SEQUENCE [LARGE SCALE GENOMIC DNA]</scope>
    <source>
        <strain evidence="1">IMS101</strain>
    </source>
</reference>
<sequence>MGLLRVCYVLVTKLMSLDSYFSFLLLSDRSRLSNINLRLVVRLKYNLNSQCLHHYFYLKRTMINILLKKYQSTTTGVAIAF</sequence>
<protein>
    <submittedName>
        <fullName evidence="1">Uncharacterized protein</fullName>
    </submittedName>
</protein>
<dbReference type="HOGENOM" id="CLU_2572871_0_0_3"/>
<dbReference type="KEGG" id="ter:Tery_0726"/>
<gene>
    <name evidence="1" type="ordered locus">Tery_0726</name>
</gene>
<accession>Q118B6</accession>
<evidence type="ECO:0000313" key="1">
    <source>
        <dbReference type="EMBL" id="ABG50158.1"/>
    </source>
</evidence>